<dbReference type="InterPro" id="IPR007225">
    <property type="entry name" value="EXOC6/Sec15"/>
</dbReference>
<dbReference type="InterPro" id="IPR042045">
    <property type="entry name" value="EXOC6/Sec15_C_dom1"/>
</dbReference>
<dbReference type="OrthoDB" id="10267033at2759"/>
<proteinExistence type="inferred from homology"/>
<feature type="domain" description="Exocyst complex subunit EXOC6/Sec15 C-terminal" evidence="7">
    <location>
        <begin position="455"/>
        <end position="838"/>
    </location>
</feature>
<evidence type="ECO:0000313" key="10">
    <source>
        <dbReference type="Proteomes" id="UP000236544"/>
    </source>
</evidence>
<keyword evidence="4" id="KW-0175">Coiled coil</keyword>
<feature type="domain" description="Exocyst complex component EXOC6/Sec15 N-terminal" evidence="8">
    <location>
        <begin position="76"/>
        <end position="251"/>
    </location>
</feature>
<dbReference type="GO" id="GO:0006893">
    <property type="term" value="P:Golgi to plasma membrane transport"/>
    <property type="evidence" value="ECO:0007669"/>
    <property type="project" value="TreeGrafter"/>
</dbReference>
<dbReference type="Pfam" id="PF04091">
    <property type="entry name" value="Sec15_C"/>
    <property type="match status" value="1"/>
</dbReference>
<comment type="similarity">
    <text evidence="1 5">Belongs to the SEC15 family.</text>
</comment>
<dbReference type="GO" id="GO:0000145">
    <property type="term" value="C:exocyst"/>
    <property type="evidence" value="ECO:0007669"/>
    <property type="project" value="UniProtKB-UniRule"/>
</dbReference>
<dbReference type="Gene3D" id="1.20.58.670">
    <property type="entry name" value="Dsl1p vesicle tethering complex, Tip20p subunit, domain D"/>
    <property type="match status" value="1"/>
</dbReference>
<evidence type="ECO:0000313" key="9">
    <source>
        <dbReference type="EMBL" id="CUS24213.1"/>
    </source>
</evidence>
<dbReference type="EMBL" id="LN890536">
    <property type="protein sequence ID" value="CUS24213.1"/>
    <property type="molecule type" value="Genomic_DNA"/>
</dbReference>
<dbReference type="GO" id="GO:0016020">
    <property type="term" value="C:membrane"/>
    <property type="evidence" value="ECO:0007669"/>
    <property type="project" value="TreeGrafter"/>
</dbReference>
<reference evidence="10" key="1">
    <citation type="submission" date="2015-10" db="EMBL/GenBank/DDBJ databases">
        <authorList>
            <person name="Devillers H."/>
        </authorList>
    </citation>
    <scope>NUCLEOTIDE SEQUENCE [LARGE SCALE GENOMIC DNA]</scope>
</reference>
<comment type="function">
    <text evidence="5">Component of the exocyst complex involved in the docking of exocytic vesicles with fusion sites on the plasma membrane.</text>
</comment>
<dbReference type="AlphaFoldDB" id="A0A0P1KVY6"/>
<keyword evidence="2 5" id="KW-0813">Transport</keyword>
<accession>A0A0P1KVY6</accession>
<evidence type="ECO:0000256" key="3">
    <source>
        <dbReference type="ARBA" id="ARBA00022483"/>
    </source>
</evidence>
<evidence type="ECO:0000259" key="8">
    <source>
        <dbReference type="Pfam" id="PF20651"/>
    </source>
</evidence>
<dbReference type="InterPro" id="IPR046361">
    <property type="entry name" value="EXOC6/Sec15_C"/>
</dbReference>
<dbReference type="InterPro" id="IPR048359">
    <property type="entry name" value="EXOC6_Sec15_N"/>
</dbReference>
<feature type="compositionally biased region" description="Low complexity" evidence="6">
    <location>
        <begin position="843"/>
        <end position="857"/>
    </location>
</feature>
<dbReference type="PANTHER" id="PTHR12702">
    <property type="entry name" value="SEC15"/>
    <property type="match status" value="1"/>
</dbReference>
<gene>
    <name evidence="9" type="ORF">LAQU0_S14e02740g</name>
</gene>
<dbReference type="PANTHER" id="PTHR12702:SF0">
    <property type="entry name" value="EXOCYST COMPLEX COMPONENT 6"/>
    <property type="match status" value="1"/>
</dbReference>
<name>A0A0P1KVY6_9SACH</name>
<evidence type="ECO:0000256" key="1">
    <source>
        <dbReference type="ARBA" id="ARBA00007944"/>
    </source>
</evidence>
<dbReference type="Gene3D" id="1.10.357.30">
    <property type="entry name" value="Exocyst complex subunit Sec15 C-terminal domain, N-terminal subdomain"/>
    <property type="match status" value="1"/>
</dbReference>
<sequence length="876" mass="100637">METDAQNLVSEELQQVLLSTDLSFLKSVHMDEGQGTSFSGEHEEELDLDEHTFNRWTPLLRTAIETDSLPFVVEDLFSSVEENFENLEAQILQDSQLSDNLAVSVSQIAFIKDIIEGSLLQETEDLQVQLASATNDVITKKQNYLSNKKTSTKISESIILITKILQILELSNKCQDLIKDSNFYKALQSLGALEKIYVQDFKNYNFEFLKKIYGSIPVLKSKIKDESINLVKSSFNSNLERKLLTVGKTFFEFYNEVLLPDWLESKNELKLNSFKFNSPVEISLRDSERLKSLNVENLYPLNDFYDSILIFQNLKEIDYLRKEFKKEYDFRISKVVYPLELKSSGSASLSDQKKKITMLFGDNFSLEELKEYMLRILGFVVYDRHLNRSTENVLSQNDLSANEDFWEVFIGRFSPFLEHFVTKICYSEKTLLELKDFLGIYISILENLGANVERIYDINVLVFKKYATLLIELFNKEFSTLLEDDDFMPLTINDESLYEKVLKICWLRADELEGLRSRDKTPDEAFFATLPFSPLYPMTCTLVKKTYNKVVACLSEFFQYDLGELNHIIVQTVDDMFGKIVNAKIASKLDTTSREEIAQILINLDYFIVAVGEFSKILAKENITHSTDVELGLQSAKLLSKTRGLTETKLIELIDSKVSDLMEFVEFEWASTEVSHEPDYSIKDISQFLEMMFTSTLVNLPDSVKTLLIFREFDALTRRFLDVLLNSSPPSISPQSVLNFELNMNFLESIISKLFPNDEIVPLTPTSPDAASIQPLDSTRSSNLIDNTIRSLHSTFSDLKQHIQFLKCPDMEEYKDPGVRMRKYPRIKPEVAQMLHNKMVPPSSAGSDSDNSNSIDHSFADSITSHRRIAKFFNRA</sequence>
<dbReference type="InterPro" id="IPR042044">
    <property type="entry name" value="EXOC6PINT-1/Sec15/Tip20_C_dom2"/>
</dbReference>
<dbReference type="Proteomes" id="UP000236544">
    <property type="component" value="Unassembled WGS sequence"/>
</dbReference>
<evidence type="ECO:0000256" key="6">
    <source>
        <dbReference type="SAM" id="MobiDB-lite"/>
    </source>
</evidence>
<dbReference type="GO" id="GO:0090522">
    <property type="term" value="P:vesicle tethering involved in exocytosis"/>
    <property type="evidence" value="ECO:0007669"/>
    <property type="project" value="UniProtKB-UniRule"/>
</dbReference>
<evidence type="ECO:0000256" key="2">
    <source>
        <dbReference type="ARBA" id="ARBA00022448"/>
    </source>
</evidence>
<organism evidence="9 10">
    <name type="scientific">Lachancea quebecensis</name>
    <dbReference type="NCBI Taxonomy" id="1654605"/>
    <lineage>
        <taxon>Eukaryota</taxon>
        <taxon>Fungi</taxon>
        <taxon>Dikarya</taxon>
        <taxon>Ascomycota</taxon>
        <taxon>Saccharomycotina</taxon>
        <taxon>Saccharomycetes</taxon>
        <taxon>Saccharomycetales</taxon>
        <taxon>Saccharomycetaceae</taxon>
        <taxon>Lachancea</taxon>
    </lineage>
</organism>
<dbReference type="PIRSF" id="PIRSF025007">
    <property type="entry name" value="Sec15"/>
    <property type="match status" value="1"/>
</dbReference>
<feature type="region of interest" description="Disordered" evidence="6">
    <location>
        <begin position="839"/>
        <end position="858"/>
    </location>
</feature>
<dbReference type="GO" id="GO:0006886">
    <property type="term" value="P:intracellular protein transport"/>
    <property type="evidence" value="ECO:0007669"/>
    <property type="project" value="InterPro"/>
</dbReference>
<keyword evidence="10" id="KW-1185">Reference proteome</keyword>
<dbReference type="Pfam" id="PF20651">
    <property type="entry name" value="EXOC6_Sec15_N"/>
    <property type="match status" value="1"/>
</dbReference>
<evidence type="ECO:0000259" key="7">
    <source>
        <dbReference type="Pfam" id="PF04091"/>
    </source>
</evidence>
<evidence type="ECO:0000256" key="5">
    <source>
        <dbReference type="PIRNR" id="PIRNR025007"/>
    </source>
</evidence>
<protein>
    <recommendedName>
        <fullName evidence="5">Exocyst complex component SEC15</fullName>
    </recommendedName>
</protein>
<keyword evidence="3 5" id="KW-0268">Exocytosis</keyword>
<evidence type="ECO:0000256" key="4">
    <source>
        <dbReference type="ARBA" id="ARBA00023054"/>
    </source>
</evidence>